<dbReference type="GO" id="GO:0004619">
    <property type="term" value="F:phosphoglycerate mutase activity"/>
    <property type="evidence" value="ECO:0007669"/>
    <property type="project" value="UniProtKB-UniRule"/>
</dbReference>
<sequence>MKKRIVLLRHGESLWNKENRFTGWYDVDLTERGIKEAINAGLSLKNEKFEFNKAYTSFLKRAIKTLYYVLDVLDRNWIPIEKCWKLNEKHYGALQGLNINEAYSIYGHQVDAWKSSYHLAPAPLDTYDSRSPYLDVKYKNVNDHLPLTESLLDAYERIIPYWNNVIMNELNYYNQLLVVLHANSIHAILKNTMNISNEDITLLDMPTAIPYIIEFDNYGKIINDYFLSDTDESIKFKNIINSIRKL</sequence>
<feature type="binding site" evidence="5 7">
    <location>
        <begin position="9"/>
        <end position="16"/>
    </location>
    <ligand>
        <name>substrate</name>
    </ligand>
</feature>
<dbReference type="RefSeq" id="WP_125041833.1">
    <property type="nucleotide sequence ID" value="NZ_BHWB01000008.1"/>
</dbReference>
<dbReference type="OrthoDB" id="9782128at2"/>
<comment type="caution">
    <text evidence="5">Lacks conserved residue(s) required for the propagation of feature annotation.</text>
</comment>
<dbReference type="GO" id="GO:0006094">
    <property type="term" value="P:gluconeogenesis"/>
    <property type="evidence" value="ECO:0007669"/>
    <property type="project" value="UniProtKB-UniRule"/>
</dbReference>
<accession>A0A401LWR6</accession>
<dbReference type="EC" id="5.4.2.11" evidence="5 9"/>
<evidence type="ECO:0000256" key="5">
    <source>
        <dbReference type="HAMAP-Rule" id="MF_01039"/>
    </source>
</evidence>
<comment type="pathway">
    <text evidence="5 9">Carbohydrate degradation; glycolysis; pyruvate from D-glyceraldehyde 3-phosphate: step 3/5.</text>
</comment>
<name>A0A401LWR6_9BACE</name>
<dbReference type="HAMAP" id="MF_01039">
    <property type="entry name" value="PGAM_GpmA"/>
    <property type="match status" value="1"/>
</dbReference>
<feature type="site" description="Transition state stabilizer" evidence="5 8">
    <location>
        <position position="181"/>
    </location>
</feature>
<feature type="active site" description="Proton donor/acceptor" evidence="5 6">
    <location>
        <position position="88"/>
    </location>
</feature>
<dbReference type="PIRSF" id="PIRSF000709">
    <property type="entry name" value="6PFK_2-Ptase"/>
    <property type="match status" value="1"/>
</dbReference>
<dbReference type="InterPro" id="IPR001345">
    <property type="entry name" value="PG/BPGM_mutase_AS"/>
</dbReference>
<evidence type="ECO:0000256" key="3">
    <source>
        <dbReference type="ARBA" id="ARBA00023152"/>
    </source>
</evidence>
<reference evidence="10 11" key="1">
    <citation type="submission" date="2018-10" db="EMBL/GenBank/DDBJ databases">
        <title>Draft Genome Sequence of Bacteroides sp. KCTC 15687.</title>
        <authorList>
            <person name="Yu S.Y."/>
            <person name="Kim J.S."/>
            <person name="Oh B.S."/>
            <person name="Park S.H."/>
            <person name="Kang S.W."/>
            <person name="Park J.E."/>
            <person name="Choi S.H."/>
            <person name="Han K.I."/>
            <person name="Lee K.C."/>
            <person name="Eom M.K."/>
            <person name="Suh M.K."/>
            <person name="Lee D.H."/>
            <person name="Yoon H."/>
            <person name="Kim B."/>
            <person name="Yang S.J."/>
            <person name="Lee J.S."/>
            <person name="Lee J.H."/>
        </authorList>
    </citation>
    <scope>NUCLEOTIDE SEQUENCE [LARGE SCALE GENOMIC DNA]</scope>
    <source>
        <strain evidence="10 11">KCTC 15687</strain>
    </source>
</reference>
<feature type="binding site" evidence="5 7">
    <location>
        <position position="61"/>
    </location>
    <ligand>
        <name>substrate</name>
    </ligand>
</feature>
<dbReference type="InterPro" id="IPR005952">
    <property type="entry name" value="Phosphogly_mut1"/>
</dbReference>
<dbReference type="Proteomes" id="UP000288079">
    <property type="component" value="Unassembled WGS sequence"/>
</dbReference>
<evidence type="ECO:0000313" key="11">
    <source>
        <dbReference type="Proteomes" id="UP000288079"/>
    </source>
</evidence>
<evidence type="ECO:0000313" key="10">
    <source>
        <dbReference type="EMBL" id="GCB35973.1"/>
    </source>
</evidence>
<keyword evidence="3 5" id="KW-0324">Glycolysis</keyword>
<evidence type="ECO:0000256" key="7">
    <source>
        <dbReference type="PIRSR" id="PIRSR613078-2"/>
    </source>
</evidence>
<dbReference type="CDD" id="cd07067">
    <property type="entry name" value="HP_PGM_like"/>
    <property type="match status" value="1"/>
</dbReference>
<keyword evidence="2 5" id="KW-0312">Gluconeogenesis</keyword>
<comment type="similarity">
    <text evidence="1 5">Belongs to the phosphoglycerate mutase family. BPG-dependent PGAM subfamily.</text>
</comment>
<dbReference type="InterPro" id="IPR029033">
    <property type="entry name" value="His_PPase_superfam"/>
</dbReference>
<dbReference type="SUPFAM" id="SSF53254">
    <property type="entry name" value="Phosphoglycerate mutase-like"/>
    <property type="match status" value="1"/>
</dbReference>
<dbReference type="PROSITE" id="PS00175">
    <property type="entry name" value="PG_MUTASE"/>
    <property type="match status" value="1"/>
</dbReference>
<dbReference type="UniPathway" id="UPA00109">
    <property type="reaction ID" value="UER00186"/>
</dbReference>
<keyword evidence="4 5" id="KW-0413">Isomerase</keyword>
<evidence type="ECO:0000256" key="9">
    <source>
        <dbReference type="RuleBase" id="RU004512"/>
    </source>
</evidence>
<feature type="active site" description="Tele-phosphohistidine intermediate" evidence="5 6">
    <location>
        <position position="10"/>
    </location>
</feature>
<dbReference type="NCBIfam" id="TIGR01258">
    <property type="entry name" value="pgm_1"/>
    <property type="match status" value="1"/>
</dbReference>
<proteinExistence type="inferred from homology"/>
<dbReference type="InterPro" id="IPR013078">
    <property type="entry name" value="His_Pase_superF_clade-1"/>
</dbReference>
<organism evidence="10 11">
    <name type="scientific">Bacteroides faecalis</name>
    <dbReference type="NCBI Taxonomy" id="2447885"/>
    <lineage>
        <taxon>Bacteria</taxon>
        <taxon>Pseudomonadati</taxon>
        <taxon>Bacteroidota</taxon>
        <taxon>Bacteroidia</taxon>
        <taxon>Bacteroidales</taxon>
        <taxon>Bacteroidaceae</taxon>
        <taxon>Bacteroides</taxon>
    </lineage>
</organism>
<evidence type="ECO:0000256" key="6">
    <source>
        <dbReference type="PIRSR" id="PIRSR613078-1"/>
    </source>
</evidence>
<evidence type="ECO:0000256" key="2">
    <source>
        <dbReference type="ARBA" id="ARBA00022432"/>
    </source>
</evidence>
<dbReference type="GO" id="GO:0006096">
    <property type="term" value="P:glycolytic process"/>
    <property type="evidence" value="ECO:0007669"/>
    <property type="project" value="UniProtKB-UniRule"/>
</dbReference>
<feature type="binding site" evidence="5 7">
    <location>
        <begin position="22"/>
        <end position="23"/>
    </location>
    <ligand>
        <name>substrate</name>
    </ligand>
</feature>
<comment type="caution">
    <text evidence="10">The sequence shown here is derived from an EMBL/GenBank/DDBJ whole genome shotgun (WGS) entry which is preliminary data.</text>
</comment>
<dbReference type="Pfam" id="PF00300">
    <property type="entry name" value="His_Phos_1"/>
    <property type="match status" value="1"/>
</dbReference>
<dbReference type="PANTHER" id="PTHR11931">
    <property type="entry name" value="PHOSPHOGLYCERATE MUTASE"/>
    <property type="match status" value="1"/>
</dbReference>
<feature type="binding site" evidence="5 7">
    <location>
        <begin position="88"/>
        <end position="91"/>
    </location>
    <ligand>
        <name>substrate</name>
    </ligand>
</feature>
<evidence type="ECO:0000256" key="8">
    <source>
        <dbReference type="PIRSR" id="PIRSR613078-3"/>
    </source>
</evidence>
<protein>
    <recommendedName>
        <fullName evidence="5 9">2,3-bisphosphoglycerate-dependent phosphoglycerate mutase</fullName>
        <shortName evidence="5">BPG-dependent PGAM</shortName>
        <shortName evidence="5">PGAM</shortName>
        <shortName evidence="5">Phosphoglyceromutase</shortName>
        <shortName evidence="5">dPGM</shortName>
        <ecNumber evidence="5 9">5.4.2.11</ecNumber>
    </recommendedName>
</protein>
<dbReference type="Gene3D" id="3.40.50.1240">
    <property type="entry name" value="Phosphoglycerate mutase-like"/>
    <property type="match status" value="1"/>
</dbReference>
<dbReference type="AlphaFoldDB" id="A0A401LWR6"/>
<keyword evidence="11" id="KW-1185">Reference proteome</keyword>
<evidence type="ECO:0000256" key="1">
    <source>
        <dbReference type="ARBA" id="ARBA00006717"/>
    </source>
</evidence>
<dbReference type="EMBL" id="BHWB01000008">
    <property type="protein sequence ID" value="GCB35973.1"/>
    <property type="molecule type" value="Genomic_DNA"/>
</dbReference>
<gene>
    <name evidence="10" type="primary">gpmA1_1</name>
    <name evidence="5" type="synonym">gpmA</name>
    <name evidence="10" type="ORF">KGMB02408_29180</name>
</gene>
<comment type="catalytic activity">
    <reaction evidence="5 9">
        <text>(2R)-2-phosphoglycerate = (2R)-3-phosphoglycerate</text>
        <dbReference type="Rhea" id="RHEA:15901"/>
        <dbReference type="ChEBI" id="CHEBI:58272"/>
        <dbReference type="ChEBI" id="CHEBI:58289"/>
        <dbReference type="EC" id="5.4.2.11"/>
    </reaction>
</comment>
<evidence type="ECO:0000256" key="4">
    <source>
        <dbReference type="ARBA" id="ARBA00023235"/>
    </source>
</evidence>
<dbReference type="SMART" id="SM00855">
    <property type="entry name" value="PGAM"/>
    <property type="match status" value="1"/>
</dbReference>
<comment type="function">
    <text evidence="5 9">Catalyzes the interconversion of 2-phosphoglycerate and 3-phosphoglycerate.</text>
</comment>